<dbReference type="RefSeq" id="WP_015415318.1">
    <property type="nucleotide sequence ID" value="NC_020409.1"/>
</dbReference>
<dbReference type="Gene3D" id="1.10.287.130">
    <property type="match status" value="1"/>
</dbReference>
<evidence type="ECO:0000256" key="7">
    <source>
        <dbReference type="ARBA" id="ARBA00022840"/>
    </source>
</evidence>
<dbReference type="InterPro" id="IPR003661">
    <property type="entry name" value="HisK_dim/P_dom"/>
</dbReference>
<dbReference type="InterPro" id="IPR004358">
    <property type="entry name" value="Sig_transdc_His_kin-like_C"/>
</dbReference>
<dbReference type="InterPro" id="IPR036097">
    <property type="entry name" value="HisK_dim/P_sf"/>
</dbReference>
<accession>M1WR03</accession>
<dbReference type="GO" id="GO:0005524">
    <property type="term" value="F:ATP binding"/>
    <property type="evidence" value="ECO:0007669"/>
    <property type="project" value="UniProtKB-KW"/>
</dbReference>
<evidence type="ECO:0000313" key="12">
    <source>
        <dbReference type="Proteomes" id="UP000011724"/>
    </source>
</evidence>
<organism evidence="11 12">
    <name type="scientific">Pseudodesulfovibrio piezophilus (strain DSM 21447 / JCM 15486 / C1TLV30)</name>
    <name type="common">Desulfovibrio piezophilus</name>
    <dbReference type="NCBI Taxonomy" id="1322246"/>
    <lineage>
        <taxon>Bacteria</taxon>
        <taxon>Pseudomonadati</taxon>
        <taxon>Thermodesulfobacteriota</taxon>
        <taxon>Desulfovibrionia</taxon>
        <taxon>Desulfovibrionales</taxon>
        <taxon>Desulfovibrionaceae</taxon>
    </lineage>
</organism>
<dbReference type="PATRIC" id="fig|879567.3.peg.2168"/>
<dbReference type="eggNOG" id="COG4191">
    <property type="taxonomic scope" value="Bacteria"/>
</dbReference>
<dbReference type="InterPro" id="IPR003594">
    <property type="entry name" value="HATPase_dom"/>
</dbReference>
<evidence type="ECO:0000256" key="9">
    <source>
        <dbReference type="SAM" id="Phobius"/>
    </source>
</evidence>
<dbReference type="SMART" id="SM00388">
    <property type="entry name" value="HisKA"/>
    <property type="match status" value="1"/>
</dbReference>
<keyword evidence="6 11" id="KW-0418">Kinase</keyword>
<reference evidence="12" key="2">
    <citation type="journal article" date="2013" name="Stand. Genomic Sci.">
        <title>Complete genome sequence of Desulfocapsa sulfexigens, a marine deltaproteobacterium specialized in disproportionating inorganic sulfur compounds.</title>
        <authorList>
            <person name="Finster K.W."/>
            <person name="Kjeldsen K.U."/>
            <person name="Kube M."/>
            <person name="Reinhardt R."/>
            <person name="Mussmann M."/>
            <person name="Amann R."/>
            <person name="Schreiber L."/>
        </authorList>
    </citation>
    <scope>NUCLEOTIDE SEQUENCE [LARGE SCALE GENOMIC DNA]</scope>
    <source>
        <strain evidence="12">DSM 10523 / SB164P1</strain>
    </source>
</reference>
<dbReference type="PANTHER" id="PTHR43065">
    <property type="entry name" value="SENSOR HISTIDINE KINASE"/>
    <property type="match status" value="1"/>
</dbReference>
<comment type="catalytic activity">
    <reaction evidence="1">
        <text>ATP + protein L-histidine = ADP + protein N-phospho-L-histidine.</text>
        <dbReference type="EC" id="2.7.13.3"/>
    </reaction>
</comment>
<keyword evidence="9" id="KW-0812">Transmembrane</keyword>
<proteinExistence type="predicted"/>
<evidence type="ECO:0000313" key="11">
    <source>
        <dbReference type="EMBL" id="CCH49274.1"/>
    </source>
</evidence>
<evidence type="ECO:0000259" key="10">
    <source>
        <dbReference type="PROSITE" id="PS50109"/>
    </source>
</evidence>
<dbReference type="Pfam" id="PF00512">
    <property type="entry name" value="HisKA"/>
    <property type="match status" value="1"/>
</dbReference>
<dbReference type="KEGG" id="dpi:BN4_12039"/>
<dbReference type="InterPro" id="IPR036890">
    <property type="entry name" value="HATPase_C_sf"/>
</dbReference>
<dbReference type="SMART" id="SM00387">
    <property type="entry name" value="HATPase_c"/>
    <property type="match status" value="1"/>
</dbReference>
<dbReference type="PROSITE" id="PS50109">
    <property type="entry name" value="HIS_KIN"/>
    <property type="match status" value="1"/>
</dbReference>
<keyword evidence="5" id="KW-0547">Nucleotide-binding</keyword>
<keyword evidence="4" id="KW-0808">Transferase</keyword>
<dbReference type="AlphaFoldDB" id="M1WR03"/>
<name>M1WR03_PSEP2</name>
<keyword evidence="9" id="KW-1133">Transmembrane helix</keyword>
<dbReference type="PRINTS" id="PR00344">
    <property type="entry name" value="BCTRLSENSOR"/>
</dbReference>
<keyword evidence="8" id="KW-0902">Two-component regulatory system</keyword>
<dbReference type="Proteomes" id="UP000011724">
    <property type="component" value="Chromosome"/>
</dbReference>
<dbReference type="OrthoDB" id="9805967at2"/>
<keyword evidence="9" id="KW-0472">Membrane</keyword>
<dbReference type="CDD" id="cd00082">
    <property type="entry name" value="HisKA"/>
    <property type="match status" value="1"/>
</dbReference>
<dbReference type="GO" id="GO:0000155">
    <property type="term" value="F:phosphorelay sensor kinase activity"/>
    <property type="evidence" value="ECO:0007669"/>
    <property type="project" value="InterPro"/>
</dbReference>
<evidence type="ECO:0000256" key="5">
    <source>
        <dbReference type="ARBA" id="ARBA00022741"/>
    </source>
</evidence>
<feature type="transmembrane region" description="Helical" evidence="9">
    <location>
        <begin position="13"/>
        <end position="36"/>
    </location>
</feature>
<dbReference type="PANTHER" id="PTHR43065:SF10">
    <property type="entry name" value="PEROXIDE STRESS-ACTIVATED HISTIDINE KINASE MAK3"/>
    <property type="match status" value="1"/>
</dbReference>
<dbReference type="HOGENOM" id="CLU_018965_0_0_7"/>
<keyword evidence="7" id="KW-0067">ATP-binding</keyword>
<dbReference type="BioCyc" id="DPIE1322246:BN4_RS10255-MONOMER"/>
<evidence type="ECO:0000256" key="6">
    <source>
        <dbReference type="ARBA" id="ARBA00022777"/>
    </source>
</evidence>
<protein>
    <recommendedName>
        <fullName evidence="2">histidine kinase</fullName>
        <ecNumber evidence="2">2.7.13.3</ecNumber>
    </recommendedName>
</protein>
<dbReference type="EC" id="2.7.13.3" evidence="2"/>
<dbReference type="STRING" id="1322246.BN4_12039"/>
<dbReference type="Gene3D" id="3.30.450.20">
    <property type="entry name" value="PAS domain"/>
    <property type="match status" value="1"/>
</dbReference>
<dbReference type="Pfam" id="PF02518">
    <property type="entry name" value="HATPase_c"/>
    <property type="match status" value="1"/>
</dbReference>
<dbReference type="SUPFAM" id="SSF55874">
    <property type="entry name" value="ATPase domain of HSP90 chaperone/DNA topoisomerase II/histidine kinase"/>
    <property type="match status" value="1"/>
</dbReference>
<feature type="domain" description="Histidine kinase" evidence="10">
    <location>
        <begin position="593"/>
        <end position="802"/>
    </location>
</feature>
<dbReference type="SUPFAM" id="SSF47384">
    <property type="entry name" value="Homodimeric domain of signal transducing histidine kinase"/>
    <property type="match status" value="1"/>
</dbReference>
<gene>
    <name evidence="11" type="ordered locus">BN4_12039</name>
</gene>
<keyword evidence="12" id="KW-1185">Reference proteome</keyword>
<dbReference type="Gene3D" id="3.30.565.10">
    <property type="entry name" value="Histidine kinase-like ATPase, C-terminal domain"/>
    <property type="match status" value="1"/>
</dbReference>
<evidence type="ECO:0000256" key="4">
    <source>
        <dbReference type="ARBA" id="ARBA00022679"/>
    </source>
</evidence>
<reference evidence="11 12" key="1">
    <citation type="journal article" date="2013" name="PLoS ONE">
        <title>The first genomic and proteomic characterization of a deep-sea sulfate reducer: insights into the piezophilic lifestyle of Desulfovibrio piezophilus.</title>
        <authorList>
            <person name="Pradel N."/>
            <person name="Ji B."/>
            <person name="Gimenez G."/>
            <person name="Talla E."/>
            <person name="Lenoble P."/>
            <person name="Garel M."/>
            <person name="Tamburini C."/>
            <person name="Fourquet P."/>
            <person name="Lebrun R."/>
            <person name="Bertin P."/>
            <person name="Denis Y."/>
            <person name="Pophillat M."/>
            <person name="Barbe V."/>
            <person name="Ollivier B."/>
            <person name="Dolla A."/>
        </authorList>
    </citation>
    <scope>NUCLEOTIDE SEQUENCE [LARGE SCALE GENOMIC DNA]</scope>
    <source>
        <strain evidence="12">DSM 10523 / SB164P1</strain>
    </source>
</reference>
<evidence type="ECO:0000256" key="8">
    <source>
        <dbReference type="ARBA" id="ARBA00023012"/>
    </source>
</evidence>
<dbReference type="InterPro" id="IPR021796">
    <property type="entry name" value="Tll0287-like_dom"/>
</dbReference>
<sequence length="808" mass="89096">MSVFGPKNLQAKFLMGLGAIVLLLGVFFASSLYFHLSSLLDSQVRDKADLVFSQVTSVQSYVREILRPKMYSTLPEGEFVIEAMSSSYISRAIMDRLNVAHSEYYYRRVADNARNPLFETNTNERELLEYFKSHPGEAFWEGNREVEGRDYFVKARPVVFGASCLSCHGVPEDAPPVLLERYGTERGFGHTLGEVAGLVVVGVPLEGALSKIREATAGYALLYGGGMVLFYALVQMFFNRVVMSKLRRVTDRFRILFQEEAELGLIEKLEQGDEIEEVVQGLEELGDHIHGMHYQLRQHSENLEQMVEVRTGELKFEAEERRADVGLFVQLLDGLNKSNSRRQMWEYSLPLVVKRFRAREAGFICMLASQTYYTWPEGTAKPDLPTGWKEILTEVKPYYQPGRAYIPVAASDCSSEGILCLKWDEGARITEQDRNVLRALGQQLGIAMENLAALHNLVRQKDMLQVIVEGISDPLLLMDGACSVVLANEAARALSGSFGGRLDDVSCSALFENGGVFGHCPLHTALELGETLSREVKVEDGRAFSVNVFPVAEGTAEEGRGVVYVRDVTQEKQMLASMQQSEKLATVGQLAAGLAHEINNPLGVIKCYAELIKDGESSETLSSDVDVIIKHATQAENVLQDLLNFARPKQNLPGRVDMGRVIENAVNIFRVQAEKKGVSVHRSMVEGIPSIAVNEQSVEQILANLLKNSLDAVESDTGRIDVSADYDSSADIIILSVSDNGPGIREADQGKVFDPFFSTKEVGKGTGLGLAVVYGLAHELGGTIEVKNLSGAVFTLRLPVNRSDKGSM</sequence>
<evidence type="ECO:0000256" key="3">
    <source>
        <dbReference type="ARBA" id="ARBA00022553"/>
    </source>
</evidence>
<evidence type="ECO:0000256" key="1">
    <source>
        <dbReference type="ARBA" id="ARBA00000085"/>
    </source>
</evidence>
<dbReference type="InterPro" id="IPR005467">
    <property type="entry name" value="His_kinase_dom"/>
</dbReference>
<evidence type="ECO:0000256" key="2">
    <source>
        <dbReference type="ARBA" id="ARBA00012438"/>
    </source>
</evidence>
<feature type="transmembrane region" description="Helical" evidence="9">
    <location>
        <begin position="219"/>
        <end position="238"/>
    </location>
</feature>
<keyword evidence="3" id="KW-0597">Phosphoprotein</keyword>
<dbReference type="Pfam" id="PF11845">
    <property type="entry name" value="Tll0287-like"/>
    <property type="match status" value="1"/>
</dbReference>
<dbReference type="EMBL" id="FO203427">
    <property type="protein sequence ID" value="CCH49274.1"/>
    <property type="molecule type" value="Genomic_DNA"/>
</dbReference>